<dbReference type="InterPro" id="IPR041698">
    <property type="entry name" value="Methyltransf_25"/>
</dbReference>
<keyword evidence="2" id="KW-0808">Transferase</keyword>
<accession>A0A4R1R0J9</accession>
<protein>
    <submittedName>
        <fullName evidence="2">Demethylmenaquinone methyltransferase/2-methoxy-6-polyprenyl-1,4-benzoquinol methylase</fullName>
    </submittedName>
</protein>
<dbReference type="GO" id="GO:0008168">
    <property type="term" value="F:methyltransferase activity"/>
    <property type="evidence" value="ECO:0007669"/>
    <property type="project" value="UniProtKB-KW"/>
</dbReference>
<dbReference type="EMBL" id="SLUO01000005">
    <property type="protein sequence ID" value="TCL58833.1"/>
    <property type="molecule type" value="Genomic_DNA"/>
</dbReference>
<gene>
    <name evidence="2" type="ORF">EDD76_1053</name>
</gene>
<evidence type="ECO:0000259" key="1">
    <source>
        <dbReference type="Pfam" id="PF13649"/>
    </source>
</evidence>
<dbReference type="SUPFAM" id="SSF53335">
    <property type="entry name" value="S-adenosyl-L-methionine-dependent methyltransferases"/>
    <property type="match status" value="1"/>
</dbReference>
<dbReference type="GO" id="GO:0032259">
    <property type="term" value="P:methylation"/>
    <property type="evidence" value="ECO:0007669"/>
    <property type="project" value="UniProtKB-KW"/>
</dbReference>
<dbReference type="Proteomes" id="UP000295718">
    <property type="component" value="Unassembled WGS sequence"/>
</dbReference>
<dbReference type="OrthoDB" id="9804872at2"/>
<keyword evidence="3" id="KW-1185">Reference proteome</keyword>
<dbReference type="InterPro" id="IPR029063">
    <property type="entry name" value="SAM-dependent_MTases_sf"/>
</dbReference>
<feature type="domain" description="Methyltransferase" evidence="1">
    <location>
        <begin position="42"/>
        <end position="139"/>
    </location>
</feature>
<dbReference type="AlphaFoldDB" id="A0A4R1R0J9"/>
<reference evidence="2 3" key="1">
    <citation type="submission" date="2019-03" db="EMBL/GenBank/DDBJ databases">
        <title>Genomic Encyclopedia of Type Strains, Phase IV (KMG-IV): sequencing the most valuable type-strain genomes for metagenomic binning, comparative biology and taxonomic classification.</title>
        <authorList>
            <person name="Goeker M."/>
        </authorList>
    </citation>
    <scope>NUCLEOTIDE SEQUENCE [LARGE SCALE GENOMIC DNA]</scope>
    <source>
        <strain evidence="2 3">DSM 100556</strain>
    </source>
</reference>
<organism evidence="2 3">
    <name type="scientific">Kineothrix alysoides</name>
    <dbReference type="NCBI Taxonomy" id="1469948"/>
    <lineage>
        <taxon>Bacteria</taxon>
        <taxon>Bacillati</taxon>
        <taxon>Bacillota</taxon>
        <taxon>Clostridia</taxon>
        <taxon>Lachnospirales</taxon>
        <taxon>Lachnospiraceae</taxon>
        <taxon>Kineothrix</taxon>
    </lineage>
</organism>
<sequence>MKITYKLLSKIYDLIDVIYFTKGGINPRKAILELIPDTKSTVLDMCCGTMGNSIEIAERHRNVKIIGLDISAEMLEIAKEKIEKNNIYSVSIINGDATGTSFDNNSFDFIILGLVLHEIEEALASKILKEGYRLLKENGKLIVLEWEESNSLLKQLLFLPIKILEPKPFKKFFKIDKARYFRSNGYDILNEYHCDYSCVFELSKRKA</sequence>
<dbReference type="Pfam" id="PF13649">
    <property type="entry name" value="Methyltransf_25"/>
    <property type="match status" value="1"/>
</dbReference>
<dbReference type="RefSeq" id="WP_031390416.1">
    <property type="nucleotide sequence ID" value="NZ_JPNB01000001.1"/>
</dbReference>
<dbReference type="PANTHER" id="PTHR43591:SF24">
    <property type="entry name" value="2-METHOXY-6-POLYPRENYL-1,4-BENZOQUINOL METHYLASE, MITOCHONDRIAL"/>
    <property type="match status" value="1"/>
</dbReference>
<comment type="caution">
    <text evidence="2">The sequence shown here is derived from an EMBL/GenBank/DDBJ whole genome shotgun (WGS) entry which is preliminary data.</text>
</comment>
<keyword evidence="2" id="KW-0489">Methyltransferase</keyword>
<evidence type="ECO:0000313" key="3">
    <source>
        <dbReference type="Proteomes" id="UP000295718"/>
    </source>
</evidence>
<dbReference type="PANTHER" id="PTHR43591">
    <property type="entry name" value="METHYLTRANSFERASE"/>
    <property type="match status" value="1"/>
</dbReference>
<dbReference type="Gene3D" id="3.40.50.150">
    <property type="entry name" value="Vaccinia Virus protein VP39"/>
    <property type="match status" value="1"/>
</dbReference>
<evidence type="ECO:0000313" key="2">
    <source>
        <dbReference type="EMBL" id="TCL58833.1"/>
    </source>
</evidence>
<dbReference type="STRING" id="1469948.GCA_000732725_01709"/>
<dbReference type="CDD" id="cd02440">
    <property type="entry name" value="AdoMet_MTases"/>
    <property type="match status" value="1"/>
</dbReference>
<proteinExistence type="predicted"/>
<name>A0A4R1R0J9_9FIRM</name>